<accession>A0AAP8PTQ9</accession>
<feature type="transmembrane region" description="Helical" evidence="5">
    <location>
        <begin position="83"/>
        <end position="105"/>
    </location>
</feature>
<evidence type="ECO:0000256" key="2">
    <source>
        <dbReference type="ARBA" id="ARBA00022692"/>
    </source>
</evidence>
<feature type="transmembrane region" description="Helical" evidence="5">
    <location>
        <begin position="57"/>
        <end position="76"/>
    </location>
</feature>
<dbReference type="Proteomes" id="UP000237365">
    <property type="component" value="Unassembled WGS sequence"/>
</dbReference>
<comment type="subcellular location">
    <subcellularLocation>
        <location evidence="1">Membrane</location>
        <topology evidence="1">Multi-pass membrane protein</topology>
    </subcellularLocation>
</comment>
<evidence type="ECO:0000256" key="3">
    <source>
        <dbReference type="ARBA" id="ARBA00022989"/>
    </source>
</evidence>
<comment type="caution">
    <text evidence="7">The sequence shown here is derived from an EMBL/GenBank/DDBJ whole genome shotgun (WGS) entry which is preliminary data.</text>
</comment>
<evidence type="ECO:0000313" key="8">
    <source>
        <dbReference type="Proteomes" id="UP000237365"/>
    </source>
</evidence>
<evidence type="ECO:0000256" key="4">
    <source>
        <dbReference type="ARBA" id="ARBA00023136"/>
    </source>
</evidence>
<dbReference type="EMBL" id="PQGI01000013">
    <property type="protein sequence ID" value="POP15704.1"/>
    <property type="molecule type" value="Genomic_DNA"/>
</dbReference>
<protein>
    <submittedName>
        <fullName evidence="7">DoxX family protein</fullName>
    </submittedName>
</protein>
<reference evidence="7" key="1">
    <citation type="submission" date="2018-01" db="EMBL/GenBank/DDBJ databases">
        <title>The opportunistic pathogen Serratia marcescens is an overlooked threat to honeybees.</title>
        <authorList>
            <person name="Raymann K."/>
            <person name="Shaffer Z."/>
            <person name="Coon K."/>
            <person name="Salisbury S."/>
            <person name="Moran N.A."/>
        </authorList>
    </citation>
    <scope>NUCLEOTIDE SEQUENCE [LARGE SCALE GENOMIC DNA]</scope>
    <source>
        <strain evidence="7">KZ19</strain>
    </source>
</reference>
<sequence>MNLTVIAARCAQRLHAPAVRWVLLLAICAAYIQGGLVKALNVEGAIAEMAHFGLQPAALFAVLVTLLELAASALILSGFYRWLGALALAGFTLMATLMANPFWQFDGTERDLMMNGFFEHLGLAGALLLVAFNDLKERTDG</sequence>
<dbReference type="InterPro" id="IPR032808">
    <property type="entry name" value="DoxX"/>
</dbReference>
<keyword evidence="2 5" id="KW-0812">Transmembrane</keyword>
<feature type="transmembrane region" description="Helical" evidence="5">
    <location>
        <begin position="117"/>
        <end position="135"/>
    </location>
</feature>
<keyword evidence="3 5" id="KW-1133">Transmembrane helix</keyword>
<dbReference type="AlphaFoldDB" id="A0AAP8PTQ9"/>
<name>A0AAP8PTQ9_SERMA</name>
<dbReference type="RefSeq" id="WP_033643744.1">
    <property type="nucleotide sequence ID" value="NZ_CAMKJB010000002.1"/>
</dbReference>
<evidence type="ECO:0000313" key="7">
    <source>
        <dbReference type="EMBL" id="POP15704.1"/>
    </source>
</evidence>
<dbReference type="EMBL" id="PQGI02000001">
    <property type="protein sequence ID" value="MEX3186261.1"/>
    <property type="molecule type" value="Genomic_DNA"/>
</dbReference>
<evidence type="ECO:0000313" key="6">
    <source>
        <dbReference type="EMBL" id="MEX3186261.1"/>
    </source>
</evidence>
<gene>
    <name evidence="6" type="ORF">C3R40_006490</name>
    <name evidence="7" type="ORF">C3R40_19590</name>
</gene>
<dbReference type="Pfam" id="PF07681">
    <property type="entry name" value="DoxX"/>
    <property type="match status" value="1"/>
</dbReference>
<evidence type="ECO:0000256" key="5">
    <source>
        <dbReference type="SAM" id="Phobius"/>
    </source>
</evidence>
<reference evidence="6 8" key="3">
    <citation type="submission" date="2024-07" db="EMBL/GenBank/DDBJ databases">
        <authorList>
            <person name="Raymann K."/>
        </authorList>
    </citation>
    <scope>NUCLEOTIDE SEQUENCE [LARGE SCALE GENOMIC DNA]</scope>
    <source>
        <strain evidence="6 8">KZ19</strain>
    </source>
</reference>
<proteinExistence type="predicted"/>
<dbReference type="GO" id="GO:0016020">
    <property type="term" value="C:membrane"/>
    <property type="evidence" value="ECO:0007669"/>
    <property type="project" value="UniProtKB-SubCell"/>
</dbReference>
<evidence type="ECO:0000256" key="1">
    <source>
        <dbReference type="ARBA" id="ARBA00004141"/>
    </source>
</evidence>
<feature type="transmembrane region" description="Helical" evidence="5">
    <location>
        <begin position="18"/>
        <end position="37"/>
    </location>
</feature>
<organism evidence="7">
    <name type="scientific">Serratia marcescens</name>
    <dbReference type="NCBI Taxonomy" id="615"/>
    <lineage>
        <taxon>Bacteria</taxon>
        <taxon>Pseudomonadati</taxon>
        <taxon>Pseudomonadota</taxon>
        <taxon>Gammaproteobacteria</taxon>
        <taxon>Enterobacterales</taxon>
        <taxon>Yersiniaceae</taxon>
        <taxon>Serratia</taxon>
    </lineage>
</organism>
<reference evidence="6 8" key="2">
    <citation type="submission" date="2024-07" db="EMBL/GenBank/DDBJ databases">
        <title>Making a pathogen? Evaluating the impact of protist predation on the evolution of virulence in Serratia marcescens.</title>
        <authorList>
            <person name="Hopkins H."/>
            <person name="Lopezguerra C."/>
            <person name="Lau M.-J."/>
        </authorList>
    </citation>
    <scope>NUCLEOTIDE SEQUENCE [LARGE SCALE GENOMIC DNA]</scope>
    <source>
        <strain evidence="6 8">KZ19</strain>
    </source>
</reference>
<keyword evidence="4 5" id="KW-0472">Membrane</keyword>